<gene>
    <name evidence="2" type="ORF">LY90DRAFT_506961</name>
</gene>
<sequence length="139" mass="15954">MDKKGKNEKTQENTKKTTRSGSLKCSVGSVVAENSPTPVEASPARRQNTRDKKTTSAPEKPATSKPKPKVVPEASYVTRLRSYDTFPADYKEKYLERYEYNCERKIAIMALLRIINLRRPYMGIEAKRRRNSDNRRGDI</sequence>
<evidence type="ECO:0000313" key="2">
    <source>
        <dbReference type="EMBL" id="ORY55755.1"/>
    </source>
</evidence>
<evidence type="ECO:0000256" key="1">
    <source>
        <dbReference type="SAM" id="MobiDB-lite"/>
    </source>
</evidence>
<dbReference type="AlphaFoldDB" id="A0A1Y2DAR7"/>
<dbReference type="Proteomes" id="UP000193920">
    <property type="component" value="Unassembled WGS sequence"/>
</dbReference>
<comment type="caution">
    <text evidence="2">The sequence shown here is derived from an EMBL/GenBank/DDBJ whole genome shotgun (WGS) entry which is preliminary data.</text>
</comment>
<evidence type="ECO:0000313" key="3">
    <source>
        <dbReference type="Proteomes" id="UP000193920"/>
    </source>
</evidence>
<reference evidence="2 3" key="1">
    <citation type="submission" date="2016-08" db="EMBL/GenBank/DDBJ databases">
        <title>A Parts List for Fungal Cellulosomes Revealed by Comparative Genomics.</title>
        <authorList>
            <consortium name="DOE Joint Genome Institute"/>
            <person name="Haitjema C.H."/>
            <person name="Gilmore S.P."/>
            <person name="Henske J.K."/>
            <person name="Solomon K.V."/>
            <person name="De Groot R."/>
            <person name="Kuo A."/>
            <person name="Mondo S.J."/>
            <person name="Salamov A.A."/>
            <person name="Labutti K."/>
            <person name="Zhao Z."/>
            <person name="Chiniquy J."/>
            <person name="Barry K."/>
            <person name="Brewer H.M."/>
            <person name="Purvine S.O."/>
            <person name="Wright A.T."/>
            <person name="Boxma B."/>
            <person name="Van Alen T."/>
            <person name="Hackstein J.H."/>
            <person name="Baker S.E."/>
            <person name="Grigoriev I.V."/>
            <person name="O'Malley M.A."/>
        </authorList>
    </citation>
    <scope>NUCLEOTIDE SEQUENCE [LARGE SCALE GENOMIC DNA]</scope>
    <source>
        <strain evidence="2 3">G1</strain>
    </source>
</reference>
<feature type="region of interest" description="Disordered" evidence="1">
    <location>
        <begin position="1"/>
        <end position="72"/>
    </location>
</feature>
<protein>
    <submittedName>
        <fullName evidence="2">Uncharacterized protein</fullName>
    </submittedName>
</protein>
<organism evidence="2 3">
    <name type="scientific">Neocallimastix californiae</name>
    <dbReference type="NCBI Taxonomy" id="1754190"/>
    <lineage>
        <taxon>Eukaryota</taxon>
        <taxon>Fungi</taxon>
        <taxon>Fungi incertae sedis</taxon>
        <taxon>Chytridiomycota</taxon>
        <taxon>Chytridiomycota incertae sedis</taxon>
        <taxon>Neocallimastigomycetes</taxon>
        <taxon>Neocallimastigales</taxon>
        <taxon>Neocallimastigaceae</taxon>
        <taxon>Neocallimastix</taxon>
    </lineage>
</organism>
<keyword evidence="3" id="KW-1185">Reference proteome</keyword>
<accession>A0A1Y2DAR7</accession>
<name>A0A1Y2DAR7_9FUNG</name>
<proteinExistence type="predicted"/>
<feature type="compositionally biased region" description="Basic and acidic residues" evidence="1">
    <location>
        <begin position="1"/>
        <end position="15"/>
    </location>
</feature>
<dbReference type="EMBL" id="MCOG01000076">
    <property type="protein sequence ID" value="ORY55755.1"/>
    <property type="molecule type" value="Genomic_DNA"/>
</dbReference>